<evidence type="ECO:0000313" key="3">
    <source>
        <dbReference type="Proteomes" id="UP001189429"/>
    </source>
</evidence>
<organism evidence="2 3">
    <name type="scientific">Prorocentrum cordatum</name>
    <dbReference type="NCBI Taxonomy" id="2364126"/>
    <lineage>
        <taxon>Eukaryota</taxon>
        <taxon>Sar</taxon>
        <taxon>Alveolata</taxon>
        <taxon>Dinophyceae</taxon>
        <taxon>Prorocentrales</taxon>
        <taxon>Prorocentraceae</taxon>
        <taxon>Prorocentrum</taxon>
    </lineage>
</organism>
<dbReference type="EMBL" id="CAUYUJ010005969">
    <property type="protein sequence ID" value="CAK0815647.1"/>
    <property type="molecule type" value="Genomic_DNA"/>
</dbReference>
<proteinExistence type="predicted"/>
<protein>
    <recommendedName>
        <fullName evidence="4">Nucleoside-diphosphate kinase</fullName>
    </recommendedName>
</protein>
<name>A0ABN9RCM9_9DINO</name>
<evidence type="ECO:0000313" key="2">
    <source>
        <dbReference type="EMBL" id="CAK0815647.1"/>
    </source>
</evidence>
<sequence length="529" mass="57905">MVNNSAFVFLKPLAVTEKMKELVKKTFEEKNIKIVKEGSIEADTIDKKQLIDKHYYAIASKATLVTPDKLTVPADKFKGQFGVEWDDVLKEGKALNAKDACEKFEVDADGLNTMWGAAKKAGTLVKLGGGFYCAKLEKDGKGPFYVFNGFFMTMRSGFVKEGASIYYYVVEWDPKDLPWADFRGKVLGPTDPADAPKDSLRGGALAAWEELGLPSAPNTGENCCHASASPFEGLAERMNWLGYKAEKDAFGKALLAAGVKPKTIKDWTLDPQVQYGPKLSPVTKSIWDTLEDMDSQECLDKCAEVAAWRPLRKPKFMKVADEATTLPEGGRGDKVSEVHEWWARVRLLLIAVAMVRLGEDDQGVEVPAASPLGWRQTLGRKTRGPASCRRLNQGKLKAAAEGEAKQPLEAGAARQREQDEGEGFGGANMSFRSQACNQKRWRQKNSDPSATSVKDLRAKVARRLGWPARDLEPREAALEKFAVEWAAEANVGAPGEVQGGAADDFMPDDIVEASQRPGSTASVSMPTPH</sequence>
<reference evidence="2" key="1">
    <citation type="submission" date="2023-10" db="EMBL/GenBank/DDBJ databases">
        <authorList>
            <person name="Chen Y."/>
            <person name="Shah S."/>
            <person name="Dougan E. K."/>
            <person name="Thang M."/>
            <person name="Chan C."/>
        </authorList>
    </citation>
    <scope>NUCLEOTIDE SEQUENCE [LARGE SCALE GENOMIC DNA]</scope>
</reference>
<feature type="region of interest" description="Disordered" evidence="1">
    <location>
        <begin position="394"/>
        <end position="454"/>
    </location>
</feature>
<accession>A0ABN9RCM9</accession>
<gene>
    <name evidence="2" type="ORF">PCOR1329_LOCUS18876</name>
</gene>
<dbReference type="Proteomes" id="UP001189429">
    <property type="component" value="Unassembled WGS sequence"/>
</dbReference>
<dbReference type="InterPro" id="IPR036850">
    <property type="entry name" value="NDK-like_dom_sf"/>
</dbReference>
<evidence type="ECO:0000256" key="1">
    <source>
        <dbReference type="SAM" id="MobiDB-lite"/>
    </source>
</evidence>
<dbReference type="Gene3D" id="3.30.70.141">
    <property type="entry name" value="Nucleoside diphosphate kinase-like domain"/>
    <property type="match status" value="1"/>
</dbReference>
<evidence type="ECO:0008006" key="4">
    <source>
        <dbReference type="Google" id="ProtNLM"/>
    </source>
</evidence>
<keyword evidence="3" id="KW-1185">Reference proteome</keyword>
<dbReference type="SUPFAM" id="SSF54919">
    <property type="entry name" value="Nucleoside diphosphate kinase, NDK"/>
    <property type="match status" value="1"/>
</dbReference>
<comment type="caution">
    <text evidence="2">The sequence shown here is derived from an EMBL/GenBank/DDBJ whole genome shotgun (WGS) entry which is preliminary data.</text>
</comment>